<evidence type="ECO:0000259" key="1">
    <source>
        <dbReference type="Pfam" id="PF24349"/>
    </source>
</evidence>
<dbReference type="RefSeq" id="WP_092664672.1">
    <property type="nucleotide sequence ID" value="NZ_FOCX01000054.1"/>
</dbReference>
<reference evidence="3" key="1">
    <citation type="submission" date="2016-10" db="EMBL/GenBank/DDBJ databases">
        <authorList>
            <person name="Varghese N."/>
            <person name="Submissions S."/>
        </authorList>
    </citation>
    <scope>NUCLEOTIDE SEQUENCE [LARGE SCALE GENOMIC DNA]</scope>
    <source>
        <strain evidence="3">IBRC-M 10043</strain>
    </source>
</reference>
<sequence length="215" mass="23755">MRDRIIGELGGVSHPQLLVYLMGPYTAFDIRTALEQADDPTDVIDLSALPDSFDFSTVTDADAVLDRDEAMLDLMLAVRDRLRTDPGVNAFLALDVDLPLSEMDAATQSIEFALASNAVIYLVPKLGDNLGVGIETGAVLEAIFQRDAATDTGHDERVLFIHESGIRSAMIAAVIDRWDAQVHTYDDRDELVRKVRLFVRDIARKEQTGTLPRLQ</sequence>
<gene>
    <name evidence="2" type="ORF">SAMN05216388_10549</name>
</gene>
<name>A0A1H8WBT4_9EURY</name>
<feature type="domain" description="DUF7509" evidence="1">
    <location>
        <begin position="2"/>
        <end position="215"/>
    </location>
</feature>
<dbReference type="Pfam" id="PF24349">
    <property type="entry name" value="DUF7509"/>
    <property type="match status" value="1"/>
</dbReference>
<evidence type="ECO:0000313" key="2">
    <source>
        <dbReference type="EMBL" id="SEP24897.1"/>
    </source>
</evidence>
<proteinExistence type="predicted"/>
<accession>A0A1H8WBT4</accession>
<dbReference type="OrthoDB" id="202387at2157"/>
<protein>
    <recommendedName>
        <fullName evidence="1">DUF7509 domain-containing protein</fullName>
    </recommendedName>
</protein>
<organism evidence="2 3">
    <name type="scientific">Halorientalis persicus</name>
    <dbReference type="NCBI Taxonomy" id="1367881"/>
    <lineage>
        <taxon>Archaea</taxon>
        <taxon>Methanobacteriati</taxon>
        <taxon>Methanobacteriota</taxon>
        <taxon>Stenosarchaea group</taxon>
        <taxon>Halobacteria</taxon>
        <taxon>Halobacteriales</taxon>
        <taxon>Haloarculaceae</taxon>
        <taxon>Halorientalis</taxon>
    </lineage>
</organism>
<evidence type="ECO:0000313" key="3">
    <source>
        <dbReference type="Proteomes" id="UP000198775"/>
    </source>
</evidence>
<dbReference type="InterPro" id="IPR055931">
    <property type="entry name" value="DUF7509"/>
</dbReference>
<dbReference type="AlphaFoldDB" id="A0A1H8WBT4"/>
<dbReference type="Proteomes" id="UP000198775">
    <property type="component" value="Unassembled WGS sequence"/>
</dbReference>
<dbReference type="EMBL" id="FOCX01000054">
    <property type="protein sequence ID" value="SEP24897.1"/>
    <property type="molecule type" value="Genomic_DNA"/>
</dbReference>
<keyword evidence="3" id="KW-1185">Reference proteome</keyword>